<dbReference type="Gene3D" id="1.10.150.240">
    <property type="entry name" value="Putative phosphatase, domain 2"/>
    <property type="match status" value="1"/>
</dbReference>
<dbReference type="GO" id="GO:0046872">
    <property type="term" value="F:metal ion binding"/>
    <property type="evidence" value="ECO:0007669"/>
    <property type="project" value="UniProtKB-KW"/>
</dbReference>
<dbReference type="SFLD" id="SFLDG01135">
    <property type="entry name" value="C1.5.6:_HAD__Beta-PGM__Phospha"/>
    <property type="match status" value="1"/>
</dbReference>
<dbReference type="PANTHER" id="PTHR46193">
    <property type="entry name" value="6-PHOSPHOGLUCONATE PHOSPHATASE"/>
    <property type="match status" value="1"/>
</dbReference>
<keyword evidence="3" id="KW-0479">Metal-binding</keyword>
<dbReference type="Pfam" id="PF13419">
    <property type="entry name" value="HAD_2"/>
    <property type="match status" value="1"/>
</dbReference>
<comment type="similarity">
    <text evidence="2">Belongs to the HAD-like hydrolase superfamily. CbbY/CbbZ/Gph/YieH family.</text>
</comment>
<protein>
    <submittedName>
        <fullName evidence="6">HAD family hydrolase</fullName>
    </submittedName>
</protein>
<dbReference type="SUPFAM" id="SSF56784">
    <property type="entry name" value="HAD-like"/>
    <property type="match status" value="1"/>
</dbReference>
<dbReference type="InterPro" id="IPR041492">
    <property type="entry name" value="HAD_2"/>
</dbReference>
<evidence type="ECO:0000313" key="7">
    <source>
        <dbReference type="Proteomes" id="UP000297641"/>
    </source>
</evidence>
<dbReference type="InterPro" id="IPR051600">
    <property type="entry name" value="Beta-PGM-like"/>
</dbReference>
<dbReference type="InterPro" id="IPR023214">
    <property type="entry name" value="HAD_sf"/>
</dbReference>
<reference evidence="6 7" key="1">
    <citation type="journal article" date="2019" name="PLoS Negl. Trop. Dis.">
        <title>Revisiting the worldwide diversity of Leptospira species in the environment.</title>
        <authorList>
            <person name="Vincent A.T."/>
            <person name="Schiettekatte O."/>
            <person name="Bourhy P."/>
            <person name="Veyrier F.J."/>
            <person name="Picardeau M."/>
        </authorList>
    </citation>
    <scope>NUCLEOTIDE SEQUENCE [LARGE SCALE GENOMIC DNA]</scope>
    <source>
        <strain evidence="6 7">201800273</strain>
    </source>
</reference>
<dbReference type="AlphaFoldDB" id="A0A7I0HXE4"/>
<evidence type="ECO:0000256" key="4">
    <source>
        <dbReference type="ARBA" id="ARBA00022842"/>
    </source>
</evidence>
<dbReference type="SFLD" id="SFLDG01129">
    <property type="entry name" value="C1.5:_HAD__Beta-PGM__Phosphata"/>
    <property type="match status" value="1"/>
</dbReference>
<proteinExistence type="inferred from homology"/>
<evidence type="ECO:0000256" key="2">
    <source>
        <dbReference type="ARBA" id="ARBA00006171"/>
    </source>
</evidence>
<dbReference type="InterPro" id="IPR006439">
    <property type="entry name" value="HAD-SF_hydro_IA"/>
</dbReference>
<accession>A0A7I0HXE4</accession>
<keyword evidence="5" id="KW-0119">Carbohydrate metabolism</keyword>
<dbReference type="OrthoDB" id="9797743at2"/>
<gene>
    <name evidence="6" type="ORF">EHQ43_01100</name>
</gene>
<evidence type="ECO:0000256" key="3">
    <source>
        <dbReference type="ARBA" id="ARBA00022723"/>
    </source>
</evidence>
<dbReference type="Gene3D" id="3.40.50.1000">
    <property type="entry name" value="HAD superfamily/HAD-like"/>
    <property type="match status" value="1"/>
</dbReference>
<keyword evidence="6" id="KW-0378">Hydrolase</keyword>
<evidence type="ECO:0000256" key="5">
    <source>
        <dbReference type="ARBA" id="ARBA00023277"/>
    </source>
</evidence>
<dbReference type="InterPro" id="IPR036412">
    <property type="entry name" value="HAD-like_sf"/>
</dbReference>
<evidence type="ECO:0000313" key="6">
    <source>
        <dbReference type="EMBL" id="TGL09504.1"/>
    </source>
</evidence>
<name>A0A7I0HXE4_9LEPT</name>
<dbReference type="GO" id="GO:0016787">
    <property type="term" value="F:hydrolase activity"/>
    <property type="evidence" value="ECO:0007669"/>
    <property type="project" value="UniProtKB-KW"/>
</dbReference>
<comment type="cofactor">
    <cofactor evidence="1">
        <name>Mg(2+)</name>
        <dbReference type="ChEBI" id="CHEBI:18420"/>
    </cofactor>
</comment>
<dbReference type="InterPro" id="IPR023198">
    <property type="entry name" value="PGP-like_dom2"/>
</dbReference>
<keyword evidence="4" id="KW-0460">Magnesium</keyword>
<dbReference type="NCBIfam" id="TIGR01509">
    <property type="entry name" value="HAD-SF-IA-v3"/>
    <property type="match status" value="1"/>
</dbReference>
<dbReference type="RefSeq" id="WP_135742615.1">
    <property type="nucleotide sequence ID" value="NZ_RQFT01000001.1"/>
</dbReference>
<dbReference type="PANTHER" id="PTHR46193:SF18">
    <property type="entry name" value="HEXITOL PHOSPHATASE B"/>
    <property type="match status" value="1"/>
</dbReference>
<organism evidence="6 7">
    <name type="scientific">Leptospira bouyouniensis</name>
    <dbReference type="NCBI Taxonomy" id="2484911"/>
    <lineage>
        <taxon>Bacteria</taxon>
        <taxon>Pseudomonadati</taxon>
        <taxon>Spirochaetota</taxon>
        <taxon>Spirochaetia</taxon>
        <taxon>Leptospirales</taxon>
        <taxon>Leptospiraceae</taxon>
        <taxon>Leptospira</taxon>
    </lineage>
</organism>
<dbReference type="Proteomes" id="UP000297641">
    <property type="component" value="Unassembled WGS sequence"/>
</dbReference>
<dbReference type="EMBL" id="RQFT01000001">
    <property type="protein sequence ID" value="TGL09504.1"/>
    <property type="molecule type" value="Genomic_DNA"/>
</dbReference>
<evidence type="ECO:0000256" key="1">
    <source>
        <dbReference type="ARBA" id="ARBA00001946"/>
    </source>
</evidence>
<comment type="caution">
    <text evidence="6">The sequence shown here is derived from an EMBL/GenBank/DDBJ whole genome shotgun (WGS) entry which is preliminary data.</text>
</comment>
<sequence length="216" mass="25134">MKNLFIFDMDGVILDSEKIYLDMNQKWFHELGINLPIHIHQNYVGISAKIFWNFLKSEFKLKDDIEYYIELEKELKFKTLSSLDLKPTEYLIDFLDFLKMKQCKIALASSSLRKNINLILSKLKISEYFDFIISGEDVVLGKPNPDIFLKVSEYFECNVDHCVVIEDSTNGIKAAKAANMFCIAYYNPNSGNQDLTQADLIINNFRDKKIFELVKV</sequence>
<dbReference type="SFLD" id="SFLDS00003">
    <property type="entry name" value="Haloacid_Dehalogenase"/>
    <property type="match status" value="1"/>
</dbReference>
<dbReference type="NCBIfam" id="TIGR01549">
    <property type="entry name" value="HAD-SF-IA-v1"/>
    <property type="match status" value="1"/>
</dbReference>